<sequence length="94" mass="10282">MPCALKEPSSTLDGDTLRLRAPAPLPPAVVSAARAEKAGLVDLLTSYPDFPDRLDDFEERAAILEFDAHLSRAKAERIAWADVFGTDTPMETIR</sequence>
<keyword evidence="2" id="KW-1185">Reference proteome</keyword>
<dbReference type="EMBL" id="CP012401">
    <property type="protein sequence ID" value="ALG69920.1"/>
    <property type="molecule type" value="Genomic_DNA"/>
</dbReference>
<organism evidence="1 2">
    <name type="scientific">Azospirillum thiophilum</name>
    <dbReference type="NCBI Taxonomy" id="528244"/>
    <lineage>
        <taxon>Bacteria</taxon>
        <taxon>Pseudomonadati</taxon>
        <taxon>Pseudomonadota</taxon>
        <taxon>Alphaproteobacteria</taxon>
        <taxon>Rhodospirillales</taxon>
        <taxon>Azospirillaceae</taxon>
        <taxon>Azospirillum</taxon>
    </lineage>
</organism>
<dbReference type="Proteomes" id="UP000069935">
    <property type="component" value="Chromosome 1"/>
</dbReference>
<evidence type="ECO:0000313" key="2">
    <source>
        <dbReference type="Proteomes" id="UP000069935"/>
    </source>
</evidence>
<accession>A0AAC8VV27</accession>
<protein>
    <submittedName>
        <fullName evidence="1">Uncharacterized protein</fullName>
    </submittedName>
</protein>
<proteinExistence type="predicted"/>
<reference evidence="2" key="1">
    <citation type="submission" date="2015-08" db="EMBL/GenBank/DDBJ databases">
        <title>Complete Genome Sequence of Azospirillum thiophilum BV-S.</title>
        <authorList>
            <person name="Fomenkov A."/>
            <person name="Vincze T."/>
            <person name="Grabovich M."/>
            <person name="Dubinina G."/>
            <person name="Orlova M."/>
            <person name="Belousova E."/>
            <person name="Roberts R.J."/>
        </authorList>
    </citation>
    <scope>NUCLEOTIDE SEQUENCE [LARGE SCALE GENOMIC DNA]</scope>
    <source>
        <strain evidence="2">BV-S</strain>
    </source>
</reference>
<name>A0AAC8VV27_9PROT</name>
<evidence type="ECO:0000313" key="1">
    <source>
        <dbReference type="EMBL" id="ALG69920.1"/>
    </source>
</evidence>
<dbReference type="AlphaFoldDB" id="A0AAC8VV27"/>
<dbReference type="KEGG" id="ati:AL072_02145"/>
<gene>
    <name evidence="1" type="ORF">AL072_02145</name>
</gene>
<reference evidence="1 2" key="2">
    <citation type="journal article" date="2016" name="Genome Announc.">
        <title>Complete Genome Sequence of a Strain of Azospirillum thiophilum Isolated from a Sulfide Spring.</title>
        <authorList>
            <person name="Fomenkov A."/>
            <person name="Vincze T."/>
            <person name="Grabovich M."/>
            <person name="Anton B.P."/>
            <person name="Dubinina G."/>
            <person name="Orlova M."/>
            <person name="Belousova E."/>
            <person name="Roberts R.J."/>
        </authorList>
    </citation>
    <scope>NUCLEOTIDE SEQUENCE [LARGE SCALE GENOMIC DNA]</scope>
    <source>
        <strain evidence="1 2">BV-S</strain>
    </source>
</reference>